<accession>A0AB35U455</accession>
<evidence type="ECO:0000313" key="6">
    <source>
        <dbReference type="Proteomes" id="UP001286174"/>
    </source>
</evidence>
<dbReference type="Pfam" id="PF01648">
    <property type="entry name" value="ACPS"/>
    <property type="match status" value="1"/>
</dbReference>
<evidence type="ECO:0000256" key="2">
    <source>
        <dbReference type="ARBA" id="ARBA00022723"/>
    </source>
</evidence>
<reference evidence="5 6" key="1">
    <citation type="submission" date="2022-03" db="EMBL/GenBank/DDBJ databases">
        <title>Novel taxa within the pig intestine.</title>
        <authorList>
            <person name="Wylensek D."/>
            <person name="Bishof K."/>
            <person name="Afrizal A."/>
            <person name="Clavel T."/>
        </authorList>
    </citation>
    <scope>NUCLEOTIDE SEQUENCE [LARGE SCALE GENOMIC DNA]</scope>
    <source>
        <strain evidence="5 6">CLA-KB-P133</strain>
    </source>
</reference>
<organism evidence="5 6">
    <name type="scientific">Grylomicrobium aquisgranensis</name>
    <dbReference type="NCBI Taxonomy" id="2926318"/>
    <lineage>
        <taxon>Bacteria</taxon>
        <taxon>Bacillati</taxon>
        <taxon>Bacillota</taxon>
        <taxon>Erysipelotrichia</taxon>
        <taxon>Erysipelotrichales</taxon>
        <taxon>Erysipelotrichaceae</taxon>
        <taxon>Grylomicrobium</taxon>
    </lineage>
</organism>
<gene>
    <name evidence="5" type="ORF">MOZ60_04565</name>
</gene>
<keyword evidence="6" id="KW-1185">Reference proteome</keyword>
<dbReference type="GO" id="GO:0006633">
    <property type="term" value="P:fatty acid biosynthetic process"/>
    <property type="evidence" value="ECO:0007669"/>
    <property type="project" value="InterPro"/>
</dbReference>
<protein>
    <submittedName>
        <fullName evidence="5">4'-phosphopantetheinyl transferase superfamily protein</fullName>
    </submittedName>
</protein>
<feature type="domain" description="4'-phosphopantetheinyl transferase" evidence="4">
    <location>
        <begin position="17"/>
        <end position="98"/>
    </location>
</feature>
<dbReference type="Gene3D" id="3.90.470.20">
    <property type="entry name" value="4'-phosphopantetheinyl transferase domain"/>
    <property type="match status" value="1"/>
</dbReference>
<dbReference type="Proteomes" id="UP001286174">
    <property type="component" value="Unassembled WGS sequence"/>
</dbReference>
<comment type="caution">
    <text evidence="5">The sequence shown here is derived from an EMBL/GenBank/DDBJ whole genome shotgun (WGS) entry which is preliminary data.</text>
</comment>
<evidence type="ECO:0000256" key="3">
    <source>
        <dbReference type="ARBA" id="ARBA00022842"/>
    </source>
</evidence>
<dbReference type="EMBL" id="JALBUR010000008">
    <property type="protein sequence ID" value="MDX8419366.1"/>
    <property type="molecule type" value="Genomic_DNA"/>
</dbReference>
<sequence>MRSIPPLFYVTISNMTGIDIVDISRIQLLPSFINRVLTPEEQEEYKQRKTERLQKEYIAGRFAAKEAIFKMTQDKNYLHYSILRQKTGQPYVKDHPEIEISISHDAGIAIAIAVSH</sequence>
<dbReference type="AlphaFoldDB" id="A0AB35U455"/>
<dbReference type="GO" id="GO:0008897">
    <property type="term" value="F:holo-[acyl-carrier-protein] synthase activity"/>
    <property type="evidence" value="ECO:0007669"/>
    <property type="project" value="InterPro"/>
</dbReference>
<proteinExistence type="predicted"/>
<evidence type="ECO:0000313" key="5">
    <source>
        <dbReference type="EMBL" id="MDX8419366.1"/>
    </source>
</evidence>
<dbReference type="NCBIfam" id="TIGR00556">
    <property type="entry name" value="pantethn_trn"/>
    <property type="match status" value="1"/>
</dbReference>
<dbReference type="SUPFAM" id="SSF56214">
    <property type="entry name" value="4'-phosphopantetheinyl transferase"/>
    <property type="match status" value="1"/>
</dbReference>
<keyword evidence="3" id="KW-0460">Magnesium</keyword>
<keyword evidence="1 5" id="KW-0808">Transferase</keyword>
<evidence type="ECO:0000256" key="1">
    <source>
        <dbReference type="ARBA" id="ARBA00022679"/>
    </source>
</evidence>
<evidence type="ECO:0000259" key="4">
    <source>
        <dbReference type="Pfam" id="PF01648"/>
    </source>
</evidence>
<dbReference type="RefSeq" id="WP_370595812.1">
    <property type="nucleotide sequence ID" value="NZ_JALBUR010000008.1"/>
</dbReference>
<dbReference type="InterPro" id="IPR004568">
    <property type="entry name" value="Ppantetheine-prot_Trfase_dom"/>
</dbReference>
<dbReference type="InterPro" id="IPR008278">
    <property type="entry name" value="4-PPantetheinyl_Trfase_dom"/>
</dbReference>
<name>A0AB35U455_9FIRM</name>
<dbReference type="InterPro" id="IPR037143">
    <property type="entry name" value="4-PPantetheinyl_Trfase_dom_sf"/>
</dbReference>
<keyword evidence="2" id="KW-0479">Metal-binding</keyword>
<dbReference type="GO" id="GO:0000287">
    <property type="term" value="F:magnesium ion binding"/>
    <property type="evidence" value="ECO:0007669"/>
    <property type="project" value="InterPro"/>
</dbReference>